<keyword evidence="2" id="KW-0472">Membrane</keyword>
<evidence type="ECO:0000256" key="1">
    <source>
        <dbReference type="SAM" id="MobiDB-lite"/>
    </source>
</evidence>
<dbReference type="Proteomes" id="UP000321570">
    <property type="component" value="Unassembled WGS sequence"/>
</dbReference>
<keyword evidence="5" id="KW-1185">Reference proteome</keyword>
<feature type="transmembrane region" description="Helical" evidence="2">
    <location>
        <begin position="107"/>
        <end position="129"/>
    </location>
</feature>
<evidence type="ECO:0000259" key="3">
    <source>
        <dbReference type="PROSITE" id="PS50853"/>
    </source>
</evidence>
<feature type="region of interest" description="Disordered" evidence="1">
    <location>
        <begin position="221"/>
        <end position="249"/>
    </location>
</feature>
<reference evidence="4 5" key="1">
    <citation type="submission" date="2019-07" db="EMBL/GenBank/DDBJ databases">
        <authorList>
            <person name="Jastrzebski P J."/>
            <person name="Paukszto L."/>
            <person name="Jastrzebski P J."/>
        </authorList>
    </citation>
    <scope>NUCLEOTIDE SEQUENCE [LARGE SCALE GENOMIC DNA]</scope>
    <source>
        <strain evidence="4 5">WMS-il1</strain>
    </source>
</reference>
<evidence type="ECO:0000313" key="5">
    <source>
        <dbReference type="Proteomes" id="UP000321570"/>
    </source>
</evidence>
<dbReference type="InterPro" id="IPR036116">
    <property type="entry name" value="FN3_sf"/>
</dbReference>
<dbReference type="InterPro" id="IPR003961">
    <property type="entry name" value="FN3_dom"/>
</dbReference>
<protein>
    <recommendedName>
        <fullName evidence="3">Fibronectin type-III domain-containing protein</fullName>
    </recommendedName>
</protein>
<gene>
    <name evidence="4" type="ORF">WMSIL1_LOCUS10335</name>
</gene>
<keyword evidence="2" id="KW-0812">Transmembrane</keyword>
<dbReference type="EMBL" id="CABIJS010000444">
    <property type="protein sequence ID" value="VUZ51472.1"/>
    <property type="molecule type" value="Genomic_DNA"/>
</dbReference>
<feature type="compositionally biased region" description="Low complexity" evidence="1">
    <location>
        <begin position="267"/>
        <end position="278"/>
    </location>
</feature>
<feature type="region of interest" description="Disordered" evidence="1">
    <location>
        <begin position="262"/>
        <end position="325"/>
    </location>
</feature>
<accession>A0A564YW35</accession>
<dbReference type="AlphaFoldDB" id="A0A564YW35"/>
<sequence>QVGPKVNKHRVENLQPNTNYTLYLAAITCHGEGVRSEPYPIIASNYIRLMGRNASDFFVFTRQPPVTSTLGLDGVSTFNLKPSDTTQYPLEGLPYPASGTKVYNHTWFIACLVGVAVLWLLIFVIVLVCRRKRRQRVKQRYPPSSTTLGVGSGDDMAFRLKRGVDRNSKIGLLDSGKENGVLLQQNQHNQQNQRQPILAPVGLMKHSSPRLQMGTGILTAQRSAQQQPPPPAPMHHEEAGYEAPGGPEGMKLPSTGSIFLATGGTTSSSSQNSSLHKSPTVSGGMLETSGMETVNENHGPTIDPNLGGGDEDTLHGDDPNSVSPYASTSLIEQLRRGGGANLNFSEVIPPPPHYPPPPVPSDSPPPKHHNIYSPSECCHYAQSDLHQQKMMADEVNGGQMFMGAPQTAYLPASAAYPAPGQEQYWPPNGMCYVQQQSVVNTTMPSQSKSYLIFKKSVW</sequence>
<dbReference type="SUPFAM" id="SSF49265">
    <property type="entry name" value="Fibronectin type III"/>
    <property type="match status" value="1"/>
</dbReference>
<proteinExistence type="predicted"/>
<organism evidence="4 5">
    <name type="scientific">Hymenolepis diminuta</name>
    <name type="common">Rat tapeworm</name>
    <dbReference type="NCBI Taxonomy" id="6216"/>
    <lineage>
        <taxon>Eukaryota</taxon>
        <taxon>Metazoa</taxon>
        <taxon>Spiralia</taxon>
        <taxon>Lophotrochozoa</taxon>
        <taxon>Platyhelminthes</taxon>
        <taxon>Cestoda</taxon>
        <taxon>Eucestoda</taxon>
        <taxon>Cyclophyllidea</taxon>
        <taxon>Hymenolepididae</taxon>
        <taxon>Hymenolepis</taxon>
    </lineage>
</organism>
<keyword evidence="2" id="KW-1133">Transmembrane helix</keyword>
<evidence type="ECO:0000256" key="2">
    <source>
        <dbReference type="SAM" id="Phobius"/>
    </source>
</evidence>
<feature type="domain" description="Fibronectin type-III" evidence="3">
    <location>
        <begin position="1"/>
        <end position="46"/>
    </location>
</feature>
<feature type="non-terminal residue" evidence="4">
    <location>
        <position position="1"/>
    </location>
</feature>
<dbReference type="CDD" id="cd00063">
    <property type="entry name" value="FN3"/>
    <property type="match status" value="1"/>
</dbReference>
<name>A0A564YW35_HYMDI</name>
<dbReference type="InterPro" id="IPR013783">
    <property type="entry name" value="Ig-like_fold"/>
</dbReference>
<dbReference type="Gene3D" id="2.60.40.10">
    <property type="entry name" value="Immunoglobulins"/>
    <property type="match status" value="1"/>
</dbReference>
<evidence type="ECO:0000313" key="4">
    <source>
        <dbReference type="EMBL" id="VUZ51472.1"/>
    </source>
</evidence>
<dbReference type="PROSITE" id="PS50853">
    <property type="entry name" value="FN3"/>
    <property type="match status" value="1"/>
</dbReference>